<evidence type="ECO:0000313" key="2">
    <source>
        <dbReference type="EMBL" id="QNK41736.1"/>
    </source>
</evidence>
<dbReference type="Proteomes" id="UP000515909">
    <property type="component" value="Chromosome"/>
</dbReference>
<dbReference type="RefSeq" id="WP_066648133.1">
    <property type="nucleotide sequence ID" value="NZ_CP060286.1"/>
</dbReference>
<evidence type="ECO:0000313" key="4">
    <source>
        <dbReference type="Proteomes" id="UP000515909"/>
    </source>
</evidence>
<keyword evidence="3" id="KW-1185">Reference proteome</keyword>
<evidence type="ECO:0000313" key="1">
    <source>
        <dbReference type="EMBL" id="MVB11781.1"/>
    </source>
</evidence>
<dbReference type="EMBL" id="VWXL01000074">
    <property type="protein sequence ID" value="MVB11781.1"/>
    <property type="molecule type" value="Genomic_DNA"/>
</dbReference>
<accession>A0A7G8TDP5</accession>
<dbReference type="AlphaFoldDB" id="A0A6N8I0Y0"/>
<organism evidence="1 3">
    <name type="scientific">Caproicibacter fermentans</name>
    <dbReference type="NCBI Taxonomy" id="2576756"/>
    <lineage>
        <taxon>Bacteria</taxon>
        <taxon>Bacillati</taxon>
        <taxon>Bacillota</taxon>
        <taxon>Clostridia</taxon>
        <taxon>Eubacteriales</taxon>
        <taxon>Acutalibacteraceae</taxon>
        <taxon>Caproicibacter</taxon>
    </lineage>
</organism>
<evidence type="ECO:0000313" key="3">
    <source>
        <dbReference type="Proteomes" id="UP000469440"/>
    </source>
</evidence>
<dbReference type="EMBL" id="CP060286">
    <property type="protein sequence ID" value="QNK41736.1"/>
    <property type="molecule type" value="Genomic_DNA"/>
</dbReference>
<dbReference type="Proteomes" id="UP000469440">
    <property type="component" value="Unassembled WGS sequence"/>
</dbReference>
<sequence>MKFIKKTDFFILLAVLVLCAGGWLFYQQEYGTAAAVAQIYYKSELVETVDLTKGVDRRFSIPQNKNVVFHQFSDGSICFEESNCPDKICIKAGRLRTVGQSAACLPNQIILKIVPKNGRNANDPDLVIG</sequence>
<reference evidence="1 3" key="1">
    <citation type="submission" date="2019-09" db="EMBL/GenBank/DDBJ databases">
        <title>Genome sequence of Clostridium sp. EA1.</title>
        <authorList>
            <person name="Poehlein A."/>
            <person name="Bengelsdorf F.R."/>
            <person name="Daniel R."/>
        </authorList>
    </citation>
    <scope>NUCLEOTIDE SEQUENCE [LARGE SCALE GENOMIC DNA]</scope>
    <source>
        <strain evidence="1 3">EA1</strain>
    </source>
</reference>
<dbReference type="CDD" id="cd09846">
    <property type="entry name" value="DUF1312"/>
    <property type="match status" value="1"/>
</dbReference>
<dbReference type="KEGG" id="cfem:HCR03_05675"/>
<dbReference type="InterPro" id="IPR038690">
    <property type="entry name" value="NusG_2_sf"/>
</dbReference>
<gene>
    <name evidence="1" type="ORF">CAFE_25060</name>
    <name evidence="2" type="ORF">HCR03_05675</name>
</gene>
<reference evidence="2 4" key="2">
    <citation type="submission" date="2020-08" db="EMBL/GenBank/DDBJ databases">
        <title>The isolate Caproiciproducens sp. 7D4C2 produces n-caproate at mildly acidic conditions from hexoses: genome and rBOX comparison with related strains and chain-elongating bacteria.</title>
        <authorList>
            <person name="Esquivel-Elizondo S."/>
            <person name="Bagci C."/>
            <person name="Temovska M."/>
            <person name="Jeon B.S."/>
            <person name="Bessarab I."/>
            <person name="Williams R.B.H."/>
            <person name="Huson D.H."/>
            <person name="Angenent L.T."/>
        </authorList>
    </citation>
    <scope>NUCLEOTIDE SEQUENCE [LARGE SCALE GENOMIC DNA]</scope>
    <source>
        <strain evidence="2 4">7D4C2</strain>
    </source>
</reference>
<dbReference type="Gene3D" id="2.60.320.10">
    <property type="entry name" value="N-utilization substance G protein NusG, insert domain"/>
    <property type="match status" value="1"/>
</dbReference>
<accession>A0A6N8I0Y0</accession>
<protein>
    <submittedName>
        <fullName evidence="1 2">NusG domain II</fullName>
    </submittedName>
</protein>
<name>A0A6N8I0Y0_9FIRM</name>
<dbReference type="OrthoDB" id="47603at2"/>
<proteinExistence type="predicted"/>
<dbReference type="Pfam" id="PF07009">
    <property type="entry name" value="NusG_II"/>
    <property type="match status" value="1"/>
</dbReference>